<accession>A0A1I7RNT1</accession>
<evidence type="ECO:0000313" key="2">
    <source>
        <dbReference type="Proteomes" id="UP000095284"/>
    </source>
</evidence>
<dbReference type="EMBL" id="CAJFDI010000005">
    <property type="protein sequence ID" value="CAD5232201.1"/>
    <property type="molecule type" value="Genomic_DNA"/>
</dbReference>
<reference evidence="1" key="2">
    <citation type="submission" date="2020-09" db="EMBL/GenBank/DDBJ databases">
        <authorList>
            <person name="Kikuchi T."/>
        </authorList>
    </citation>
    <scope>NUCLEOTIDE SEQUENCE</scope>
    <source>
        <strain evidence="1">Ka4C1</strain>
    </source>
</reference>
<proteinExistence type="predicted"/>
<dbReference type="Proteomes" id="UP000095284">
    <property type="component" value="Unplaced"/>
</dbReference>
<evidence type="ECO:0000313" key="3">
    <source>
        <dbReference type="Proteomes" id="UP000659654"/>
    </source>
</evidence>
<evidence type="ECO:0000313" key="4">
    <source>
        <dbReference type="WBParaSite" id="BXY_0236800.1"/>
    </source>
</evidence>
<dbReference type="EMBL" id="CAJFCV020000005">
    <property type="protein sequence ID" value="CAG9124268.1"/>
    <property type="molecule type" value="Genomic_DNA"/>
</dbReference>
<dbReference type="Proteomes" id="UP000582659">
    <property type="component" value="Unassembled WGS sequence"/>
</dbReference>
<name>A0A1I7RNT1_BURXY</name>
<organism evidence="2 4">
    <name type="scientific">Bursaphelenchus xylophilus</name>
    <name type="common">Pinewood nematode worm</name>
    <name type="synonym">Aphelenchoides xylophilus</name>
    <dbReference type="NCBI Taxonomy" id="6326"/>
    <lineage>
        <taxon>Eukaryota</taxon>
        <taxon>Metazoa</taxon>
        <taxon>Ecdysozoa</taxon>
        <taxon>Nematoda</taxon>
        <taxon>Chromadorea</taxon>
        <taxon>Rhabditida</taxon>
        <taxon>Tylenchina</taxon>
        <taxon>Tylenchomorpha</taxon>
        <taxon>Aphelenchoidea</taxon>
        <taxon>Aphelenchoididae</taxon>
        <taxon>Bursaphelenchus</taxon>
    </lineage>
</organism>
<gene>
    <name evidence="1" type="ORF">BXYJ_LOCUS12292</name>
</gene>
<keyword evidence="3" id="KW-1185">Reference proteome</keyword>
<dbReference type="WBParaSite" id="BXY_0236800.1">
    <property type="protein sequence ID" value="BXY_0236800.1"/>
    <property type="gene ID" value="BXY_0236800"/>
</dbReference>
<dbReference type="Proteomes" id="UP000659654">
    <property type="component" value="Unassembled WGS sequence"/>
</dbReference>
<reference evidence="4" key="1">
    <citation type="submission" date="2016-11" db="UniProtKB">
        <authorList>
            <consortium name="WormBaseParasite"/>
        </authorList>
    </citation>
    <scope>IDENTIFICATION</scope>
</reference>
<sequence>METPECSRCVDILKPPVKRRLPRHKDVQFTKIRRIDHGNVGNGQFEEVYRWKLEENIQTDSIVMTMIGWDLFLRCRTVHGQRFQEYLKLDSSWDPSHLRCLSIGRDLIIIRRIS</sequence>
<dbReference type="AlphaFoldDB" id="A0A1I7RNT1"/>
<protein>
    <submittedName>
        <fullName evidence="1">(pine wood nematode) hypothetical protein</fullName>
    </submittedName>
</protein>
<dbReference type="OrthoDB" id="10384872at2759"/>
<evidence type="ECO:0000313" key="1">
    <source>
        <dbReference type="EMBL" id="CAD5232201.1"/>
    </source>
</evidence>